<gene>
    <name evidence="1" type="ORF">KQP761_LOCUS11895</name>
</gene>
<protein>
    <submittedName>
        <fullName evidence="1">Uncharacterized protein</fullName>
    </submittedName>
</protein>
<comment type="caution">
    <text evidence="1">The sequence shown here is derived from an EMBL/GenBank/DDBJ whole genome shotgun (WGS) entry which is preliminary data.</text>
</comment>
<sequence>MYVLYTLDLCLYVKRFASLWYPQGSSWSREQQLAVHLDFFNSNFHSIQFNPNGHK</sequence>
<name>A0A815PG43_9BILA</name>
<feature type="non-terminal residue" evidence="1">
    <location>
        <position position="1"/>
    </location>
</feature>
<dbReference type="Proteomes" id="UP000663834">
    <property type="component" value="Unassembled WGS sequence"/>
</dbReference>
<proteinExistence type="predicted"/>
<dbReference type="AlphaFoldDB" id="A0A815PG43"/>
<evidence type="ECO:0000313" key="1">
    <source>
        <dbReference type="EMBL" id="CAF1448834.1"/>
    </source>
</evidence>
<accession>A0A815PG43</accession>
<dbReference type="EMBL" id="CAJNOW010005401">
    <property type="protein sequence ID" value="CAF1448834.1"/>
    <property type="molecule type" value="Genomic_DNA"/>
</dbReference>
<reference evidence="1" key="1">
    <citation type="submission" date="2021-02" db="EMBL/GenBank/DDBJ databases">
        <authorList>
            <person name="Nowell W R."/>
        </authorList>
    </citation>
    <scope>NUCLEOTIDE SEQUENCE</scope>
</reference>
<organism evidence="1 2">
    <name type="scientific">Rotaria magnacalcarata</name>
    <dbReference type="NCBI Taxonomy" id="392030"/>
    <lineage>
        <taxon>Eukaryota</taxon>
        <taxon>Metazoa</taxon>
        <taxon>Spiralia</taxon>
        <taxon>Gnathifera</taxon>
        <taxon>Rotifera</taxon>
        <taxon>Eurotatoria</taxon>
        <taxon>Bdelloidea</taxon>
        <taxon>Philodinida</taxon>
        <taxon>Philodinidae</taxon>
        <taxon>Rotaria</taxon>
    </lineage>
</organism>
<evidence type="ECO:0000313" key="2">
    <source>
        <dbReference type="Proteomes" id="UP000663834"/>
    </source>
</evidence>